<accession>A0A8T1RXP1</accession>
<protein>
    <submittedName>
        <fullName evidence="6">Tripartite motif containing 27</fullName>
    </submittedName>
</protein>
<organism evidence="6 7">
    <name type="scientific">Chelydra serpentina</name>
    <name type="common">Snapping turtle</name>
    <name type="synonym">Testudo serpentina</name>
    <dbReference type="NCBI Taxonomy" id="8475"/>
    <lineage>
        <taxon>Eukaryota</taxon>
        <taxon>Metazoa</taxon>
        <taxon>Chordata</taxon>
        <taxon>Craniata</taxon>
        <taxon>Vertebrata</taxon>
        <taxon>Euteleostomi</taxon>
        <taxon>Archelosauria</taxon>
        <taxon>Testudinata</taxon>
        <taxon>Testudines</taxon>
        <taxon>Cryptodira</taxon>
        <taxon>Durocryptodira</taxon>
        <taxon>Americhelydia</taxon>
        <taxon>Chelydroidea</taxon>
        <taxon>Chelydridae</taxon>
        <taxon>Chelydra</taxon>
    </lineage>
</organism>
<name>A0A8T1RXP1_CHESE</name>
<dbReference type="AlphaFoldDB" id="A0A8T1RXP1"/>
<dbReference type="SMART" id="SM00336">
    <property type="entry name" value="BBOX"/>
    <property type="match status" value="1"/>
</dbReference>
<sequence length="125" mass="14209">AANPAQPLLAELTRAVCRDYFKAPVSLDCGHHFCQACITQCWEALKTFSQRNFKPNRQLRNIVEASRTHTLEPATEPEVETVCEKHNEALKVFCQEDQTPICLVSHLSRDHKEHTVVPIEEAVED</sequence>
<evidence type="ECO:0000256" key="1">
    <source>
        <dbReference type="ARBA" id="ARBA00022723"/>
    </source>
</evidence>
<reference evidence="6 7" key="1">
    <citation type="journal article" date="2020" name="G3 (Bethesda)">
        <title>Draft Genome of the Common Snapping Turtle, Chelydra serpentina, a Model for Phenotypic Plasticity in Reptiles.</title>
        <authorList>
            <person name="Das D."/>
            <person name="Singh S.K."/>
            <person name="Bierstedt J."/>
            <person name="Erickson A."/>
            <person name="Galli G.L.J."/>
            <person name="Crossley D.A. 2nd"/>
            <person name="Rhen T."/>
        </authorList>
    </citation>
    <scope>NUCLEOTIDE SEQUENCE [LARGE SCALE GENOMIC DNA]</scope>
    <source>
        <strain evidence="6">KW</strain>
    </source>
</reference>
<evidence type="ECO:0000313" key="6">
    <source>
        <dbReference type="EMBL" id="KAG6921381.1"/>
    </source>
</evidence>
<dbReference type="SUPFAM" id="SSF57845">
    <property type="entry name" value="B-box zinc-binding domain"/>
    <property type="match status" value="1"/>
</dbReference>
<dbReference type="InterPro" id="IPR017907">
    <property type="entry name" value="Znf_RING_CS"/>
</dbReference>
<dbReference type="EMBL" id="JAHGAV010002164">
    <property type="protein sequence ID" value="KAG6921381.1"/>
    <property type="molecule type" value="Genomic_DNA"/>
</dbReference>
<dbReference type="SUPFAM" id="SSF57850">
    <property type="entry name" value="RING/U-box"/>
    <property type="match status" value="1"/>
</dbReference>
<keyword evidence="7" id="KW-1185">Reference proteome</keyword>
<dbReference type="InterPro" id="IPR000315">
    <property type="entry name" value="Znf_B-box"/>
</dbReference>
<dbReference type="Gene3D" id="3.30.40.10">
    <property type="entry name" value="Zinc/RING finger domain, C3HC4 (zinc finger)"/>
    <property type="match status" value="1"/>
</dbReference>
<feature type="non-terminal residue" evidence="6">
    <location>
        <position position="125"/>
    </location>
</feature>
<dbReference type="OrthoDB" id="9410880at2759"/>
<dbReference type="Pfam" id="PF15227">
    <property type="entry name" value="zf-C3HC4_4"/>
    <property type="match status" value="1"/>
</dbReference>
<evidence type="ECO:0000313" key="7">
    <source>
        <dbReference type="Proteomes" id="UP000765507"/>
    </source>
</evidence>
<evidence type="ECO:0000256" key="3">
    <source>
        <dbReference type="ARBA" id="ARBA00022833"/>
    </source>
</evidence>
<keyword evidence="3" id="KW-0862">Zinc</keyword>
<evidence type="ECO:0000256" key="4">
    <source>
        <dbReference type="PROSITE-ProRule" id="PRU00024"/>
    </source>
</evidence>
<dbReference type="Gene3D" id="3.30.160.60">
    <property type="entry name" value="Classic Zinc Finger"/>
    <property type="match status" value="1"/>
</dbReference>
<dbReference type="Pfam" id="PF00643">
    <property type="entry name" value="zf-B_box"/>
    <property type="match status" value="1"/>
</dbReference>
<evidence type="ECO:0000256" key="2">
    <source>
        <dbReference type="ARBA" id="ARBA00022771"/>
    </source>
</evidence>
<dbReference type="GO" id="GO:0008270">
    <property type="term" value="F:zinc ion binding"/>
    <property type="evidence" value="ECO:0007669"/>
    <property type="project" value="UniProtKB-KW"/>
</dbReference>
<dbReference type="InterPro" id="IPR050143">
    <property type="entry name" value="TRIM/RBCC"/>
</dbReference>
<keyword evidence="1" id="KW-0479">Metal-binding</keyword>
<dbReference type="Proteomes" id="UP000765507">
    <property type="component" value="Unassembled WGS sequence"/>
</dbReference>
<dbReference type="PROSITE" id="PS00518">
    <property type="entry name" value="ZF_RING_1"/>
    <property type="match status" value="1"/>
</dbReference>
<proteinExistence type="predicted"/>
<evidence type="ECO:0000259" key="5">
    <source>
        <dbReference type="PROSITE" id="PS50119"/>
    </source>
</evidence>
<feature type="domain" description="B box-type" evidence="5">
    <location>
        <begin position="78"/>
        <end position="119"/>
    </location>
</feature>
<keyword evidence="2 4" id="KW-0863">Zinc-finger</keyword>
<comment type="caution">
    <text evidence="6">The sequence shown here is derived from an EMBL/GenBank/DDBJ whole genome shotgun (WGS) entry which is preliminary data.</text>
</comment>
<dbReference type="PROSITE" id="PS50119">
    <property type="entry name" value="ZF_BBOX"/>
    <property type="match status" value="1"/>
</dbReference>
<dbReference type="PANTHER" id="PTHR24103">
    <property type="entry name" value="E3 UBIQUITIN-PROTEIN LIGASE TRIM"/>
    <property type="match status" value="1"/>
</dbReference>
<dbReference type="InterPro" id="IPR013083">
    <property type="entry name" value="Znf_RING/FYVE/PHD"/>
</dbReference>
<gene>
    <name evidence="6" type="ORF">G0U57_008090</name>
</gene>